<dbReference type="Pfam" id="PF02119">
    <property type="entry name" value="FlgI"/>
    <property type="match status" value="1"/>
</dbReference>
<comment type="subunit">
    <text evidence="8">The basal body constitutes a major portion of the flagellar organelle and consists of four rings (L,P,S, and M) mounted on a central rod.</text>
</comment>
<dbReference type="InterPro" id="IPR001782">
    <property type="entry name" value="Flag_FlgI"/>
</dbReference>
<evidence type="ECO:0000256" key="7">
    <source>
        <dbReference type="ARBA" id="ARBA00032344"/>
    </source>
</evidence>
<evidence type="ECO:0000256" key="4">
    <source>
        <dbReference type="ARBA" id="ARBA00022729"/>
    </source>
</evidence>
<keyword evidence="4 8" id="KW-0732">Signal</keyword>
<keyword evidence="5" id="KW-0574">Periplasm</keyword>
<dbReference type="PANTHER" id="PTHR30381">
    <property type="entry name" value="FLAGELLAR P-RING PERIPLASMIC PROTEIN FLGI"/>
    <property type="match status" value="1"/>
</dbReference>
<dbReference type="AlphaFoldDB" id="A0A0K6HL27"/>
<name>A0A0K6HL27_9HYPH</name>
<evidence type="ECO:0000256" key="5">
    <source>
        <dbReference type="ARBA" id="ARBA00022764"/>
    </source>
</evidence>
<evidence type="ECO:0000256" key="8">
    <source>
        <dbReference type="HAMAP-Rule" id="MF_00416"/>
    </source>
</evidence>
<dbReference type="NCBIfam" id="NF003676">
    <property type="entry name" value="PRK05303.1"/>
    <property type="match status" value="1"/>
</dbReference>
<evidence type="ECO:0000256" key="3">
    <source>
        <dbReference type="ARBA" id="ARBA00019515"/>
    </source>
</evidence>
<dbReference type="Proteomes" id="UP000183900">
    <property type="component" value="Unassembled WGS sequence"/>
</dbReference>
<dbReference type="PANTHER" id="PTHR30381:SF0">
    <property type="entry name" value="FLAGELLAR P-RING PROTEIN"/>
    <property type="match status" value="1"/>
</dbReference>
<feature type="chain" id="PRO_5008990661" description="Flagellar P-ring protein" evidence="8">
    <location>
        <begin position="36"/>
        <end position="380"/>
    </location>
</feature>
<keyword evidence="6 8" id="KW-0975">Bacterial flagellum</keyword>
<gene>
    <name evidence="8" type="primary">flgI</name>
    <name evidence="9" type="ORF">Ga0061067_10178</name>
</gene>
<dbReference type="GO" id="GO:0030288">
    <property type="term" value="C:outer membrane-bounded periplasmic space"/>
    <property type="evidence" value="ECO:0007669"/>
    <property type="project" value="InterPro"/>
</dbReference>
<dbReference type="PRINTS" id="PR01010">
    <property type="entry name" value="FLGPRINGFLGI"/>
</dbReference>
<evidence type="ECO:0000256" key="1">
    <source>
        <dbReference type="ARBA" id="ARBA00002591"/>
    </source>
</evidence>
<accession>A0A0K6HL27</accession>
<protein>
    <recommendedName>
        <fullName evidence="3 8">Flagellar P-ring protein</fullName>
    </recommendedName>
    <alternativeName>
        <fullName evidence="7 8">Basal body P-ring protein</fullName>
    </alternativeName>
</protein>
<dbReference type="HAMAP" id="MF_00416">
    <property type="entry name" value="FlgI"/>
    <property type="match status" value="1"/>
</dbReference>
<organism evidence="9 10">
    <name type="scientific">Pannonibacter indicus</name>
    <dbReference type="NCBI Taxonomy" id="466044"/>
    <lineage>
        <taxon>Bacteria</taxon>
        <taxon>Pseudomonadati</taxon>
        <taxon>Pseudomonadota</taxon>
        <taxon>Alphaproteobacteria</taxon>
        <taxon>Hyphomicrobiales</taxon>
        <taxon>Stappiaceae</taxon>
        <taxon>Pannonibacter</taxon>
    </lineage>
</organism>
<keyword evidence="9" id="KW-0966">Cell projection</keyword>
<keyword evidence="9" id="KW-0282">Flagellum</keyword>
<feature type="signal peptide" evidence="8">
    <location>
        <begin position="1"/>
        <end position="35"/>
    </location>
</feature>
<evidence type="ECO:0000313" key="10">
    <source>
        <dbReference type="Proteomes" id="UP000183900"/>
    </source>
</evidence>
<dbReference type="GO" id="GO:0005198">
    <property type="term" value="F:structural molecule activity"/>
    <property type="evidence" value="ECO:0007669"/>
    <property type="project" value="InterPro"/>
</dbReference>
<sequence precursor="true">MRRVPPMPFARLYRSSLLFAAMAVLLTALAPAAVAASRIKDISDFEGIRENQLIGYGLVVGLKGTGDGLRNSPFTRQSLQAMLERLGVNTTAADLNTNNVAAVMVTANLPPFATQGTRIDVSVSALGNAESLQGGTLLVTPLMGADGETYAIAQGAVAISGFAAQGDAASVIRGVPTSGRIANGALVEREVGFKLASMTTVRIALRNPDLTTSRRVALAINELIGFPTAEPLDPGTVQLTVPRDYNGNVVDLLTDIEQLIIEPDQPARVVIDESAGIIVMGQNVRVSTVAVAQGNLTVTIAENPQVNQPLPFANGQTAVTPQTDVTVSESGNKLAIVSESVTLQQLVDGLNTLGIGPRDMISILQAIKAAGALQAEIEVL</sequence>
<dbReference type="GO" id="GO:0071973">
    <property type="term" value="P:bacterial-type flagellum-dependent cell motility"/>
    <property type="evidence" value="ECO:0007669"/>
    <property type="project" value="InterPro"/>
</dbReference>
<proteinExistence type="inferred from homology"/>
<comment type="subcellular location">
    <subcellularLocation>
        <location evidence="2 8">Bacterial flagellum basal body</location>
    </subcellularLocation>
</comment>
<keyword evidence="9" id="KW-0969">Cilium</keyword>
<evidence type="ECO:0000313" key="9">
    <source>
        <dbReference type="EMBL" id="CUA91767.1"/>
    </source>
</evidence>
<comment type="function">
    <text evidence="1 8">Assembles around the rod to form the L-ring and probably protects the motor/basal body from shearing forces during rotation.</text>
</comment>
<comment type="similarity">
    <text evidence="8">Belongs to the FlgI family.</text>
</comment>
<reference evidence="10" key="1">
    <citation type="submission" date="2015-08" db="EMBL/GenBank/DDBJ databases">
        <authorList>
            <person name="Varghese N."/>
        </authorList>
    </citation>
    <scope>NUCLEOTIDE SEQUENCE [LARGE SCALE GENOMIC DNA]</scope>
    <source>
        <strain evidence="10">DSM 23407</strain>
    </source>
</reference>
<evidence type="ECO:0000256" key="6">
    <source>
        <dbReference type="ARBA" id="ARBA00023143"/>
    </source>
</evidence>
<dbReference type="EMBL" id="CYHE01000001">
    <property type="protein sequence ID" value="CUA91767.1"/>
    <property type="molecule type" value="Genomic_DNA"/>
</dbReference>
<evidence type="ECO:0000256" key="2">
    <source>
        <dbReference type="ARBA" id="ARBA00004117"/>
    </source>
</evidence>
<dbReference type="GO" id="GO:0009428">
    <property type="term" value="C:bacterial-type flagellum basal body, distal rod, P ring"/>
    <property type="evidence" value="ECO:0007669"/>
    <property type="project" value="InterPro"/>
</dbReference>
<keyword evidence="10" id="KW-1185">Reference proteome</keyword>